<dbReference type="Pfam" id="PF05199">
    <property type="entry name" value="GMC_oxred_C"/>
    <property type="match status" value="1"/>
</dbReference>
<accession>A0A168EFC1</accession>
<dbReference type="PIRSF" id="PIRSF000137">
    <property type="entry name" value="Alcohol_oxidase"/>
    <property type="match status" value="1"/>
</dbReference>
<feature type="signal peptide" evidence="3">
    <location>
        <begin position="1"/>
        <end position="17"/>
    </location>
</feature>
<dbReference type="SUPFAM" id="SSF54373">
    <property type="entry name" value="FAD-linked reductases, C-terminal domain"/>
    <property type="match status" value="1"/>
</dbReference>
<dbReference type="GO" id="GO:0016614">
    <property type="term" value="F:oxidoreductase activity, acting on CH-OH group of donors"/>
    <property type="evidence" value="ECO:0007669"/>
    <property type="project" value="InterPro"/>
</dbReference>
<evidence type="ECO:0000313" key="5">
    <source>
        <dbReference type="EMBL" id="KZZ98737.1"/>
    </source>
</evidence>
<evidence type="ECO:0000256" key="1">
    <source>
        <dbReference type="ARBA" id="ARBA00010790"/>
    </source>
</evidence>
<evidence type="ECO:0000313" key="6">
    <source>
        <dbReference type="Proteomes" id="UP000078544"/>
    </source>
</evidence>
<dbReference type="InterPro" id="IPR012132">
    <property type="entry name" value="GMC_OxRdtase"/>
</dbReference>
<dbReference type="GO" id="GO:0050660">
    <property type="term" value="F:flavin adenine dinucleotide binding"/>
    <property type="evidence" value="ECO:0007669"/>
    <property type="project" value="InterPro"/>
</dbReference>
<evidence type="ECO:0000256" key="2">
    <source>
        <dbReference type="PIRSR" id="PIRSR000137-2"/>
    </source>
</evidence>
<dbReference type="PRINTS" id="PR00420">
    <property type="entry name" value="RNGMNOXGNASE"/>
</dbReference>
<evidence type="ECO:0000259" key="4">
    <source>
        <dbReference type="PROSITE" id="PS00624"/>
    </source>
</evidence>
<proteinExistence type="inferred from homology"/>
<feature type="domain" description="Glucose-methanol-choline oxidoreductase N-terminal" evidence="4">
    <location>
        <begin position="280"/>
        <end position="294"/>
    </location>
</feature>
<dbReference type="OrthoDB" id="413885at2759"/>
<dbReference type="Gene3D" id="3.50.50.60">
    <property type="entry name" value="FAD/NAD(P)-binding domain"/>
    <property type="match status" value="1"/>
</dbReference>
<organism evidence="5 6">
    <name type="scientific">Moelleriella libera RCEF 2490</name>
    <dbReference type="NCBI Taxonomy" id="1081109"/>
    <lineage>
        <taxon>Eukaryota</taxon>
        <taxon>Fungi</taxon>
        <taxon>Dikarya</taxon>
        <taxon>Ascomycota</taxon>
        <taxon>Pezizomycotina</taxon>
        <taxon>Sordariomycetes</taxon>
        <taxon>Hypocreomycetidae</taxon>
        <taxon>Hypocreales</taxon>
        <taxon>Clavicipitaceae</taxon>
        <taxon>Moelleriella</taxon>
    </lineage>
</organism>
<name>A0A168EFC1_9HYPO</name>
<dbReference type="Pfam" id="PF00732">
    <property type="entry name" value="GMC_oxred_N"/>
    <property type="match status" value="1"/>
</dbReference>
<dbReference type="SUPFAM" id="SSF51905">
    <property type="entry name" value="FAD/NAD(P)-binding domain"/>
    <property type="match status" value="1"/>
</dbReference>
<dbReference type="PANTHER" id="PTHR47190:SF1">
    <property type="entry name" value="GLUCOSE-METHANOL-CHOLINE OXIDOREDUCTASE N-TERMINAL DOMAIN-CONTAINING PROTEIN"/>
    <property type="match status" value="1"/>
</dbReference>
<dbReference type="PANTHER" id="PTHR47190">
    <property type="entry name" value="DEHYDROGENASE, PUTATIVE-RELATED"/>
    <property type="match status" value="1"/>
</dbReference>
<comment type="caution">
    <text evidence="5">The sequence shown here is derived from an EMBL/GenBank/DDBJ whole genome shotgun (WGS) entry which is preliminary data.</text>
</comment>
<reference evidence="5 6" key="1">
    <citation type="journal article" date="2016" name="Genome Biol. Evol.">
        <title>Divergent and convergent evolution of fungal pathogenicity.</title>
        <authorList>
            <person name="Shang Y."/>
            <person name="Xiao G."/>
            <person name="Zheng P."/>
            <person name="Cen K."/>
            <person name="Zhan S."/>
            <person name="Wang C."/>
        </authorList>
    </citation>
    <scope>NUCLEOTIDE SEQUENCE [LARGE SCALE GENOMIC DNA]</scope>
    <source>
        <strain evidence="5 6">RCEF 2490</strain>
    </source>
</reference>
<dbReference type="STRING" id="1081109.A0A168EFC1"/>
<keyword evidence="2" id="KW-0285">Flavoprotein</keyword>
<comment type="similarity">
    <text evidence="1">Belongs to the GMC oxidoreductase family.</text>
</comment>
<keyword evidence="3" id="KW-0732">Signal</keyword>
<dbReference type="Gene3D" id="3.30.410.10">
    <property type="entry name" value="Cholesterol Oxidase, domain 2"/>
    <property type="match status" value="1"/>
</dbReference>
<gene>
    <name evidence="5" type="ORF">AAL_03255</name>
</gene>
<dbReference type="Proteomes" id="UP000078544">
    <property type="component" value="Unassembled WGS sequence"/>
</dbReference>
<dbReference type="InterPro" id="IPR000172">
    <property type="entry name" value="GMC_OxRdtase_N"/>
</dbReference>
<keyword evidence="2" id="KW-0274">FAD</keyword>
<feature type="chain" id="PRO_5007896552" evidence="3">
    <location>
        <begin position="18"/>
        <end position="570"/>
    </location>
</feature>
<keyword evidence="6" id="KW-1185">Reference proteome</keyword>
<dbReference type="InterPro" id="IPR007867">
    <property type="entry name" value="GMC_OxRtase_C"/>
</dbReference>
<dbReference type="InterPro" id="IPR053208">
    <property type="entry name" value="GMC_Oxidoreductase_CD"/>
</dbReference>
<dbReference type="PROSITE" id="PS00624">
    <property type="entry name" value="GMC_OXRED_2"/>
    <property type="match status" value="1"/>
</dbReference>
<sequence length="570" mass="61489">MYASLSCMIGALSLAAAASLNSDWLSQYWDAIIVGAGTAGIVVADRLSEAGLKTLLLEQGGKSYGILGGRERPDWLNGTELSRVDVPGLYTTIFDGKSALLCHPDQVATFQACTVGGNSAINAGLYFQPPASDWDRYHPDGWHSGDVEAAISRLLSRQPASSRYSQDGAFYVQSGYDSVHKWIVDGAGYANVSFVQDTDNKEGVFGRPVYNYIDGQRGGPVRTYLQSALSRDNFHLETGVRAKYIERKDGIASGVSVVLGNGEAKSVKITQKGRVILSAGALLSPQILMYSGIGPQDTLARLASKQVTPYNESSWIVQPQVGEGLFDNPNTYIVLSSPSIKSYFYKYNDPITQDRDQYLNARSGPYSFASQTSAFWTYVNHSDGTRAGVQGTVSSSGYQDFTGNNTITLNVYGTSGLLSSGRVELSDDGKFVARPSSDVYYSHVRDGEDVAAFIHSLFRYLPPSTPTFPARDGLTPLNIPQNSTLDEIYKYITTPSPYAVGAVQHWSSSCRLGKCVDTDTKVVGTQNIHVIDASILSPMTVNPQFAVMVAAEKGSERILASWPGASCVGS</sequence>
<dbReference type="InterPro" id="IPR036188">
    <property type="entry name" value="FAD/NAD-bd_sf"/>
</dbReference>
<comment type="cofactor">
    <cofactor evidence="2">
        <name>FAD</name>
        <dbReference type="ChEBI" id="CHEBI:57692"/>
    </cofactor>
</comment>
<evidence type="ECO:0000256" key="3">
    <source>
        <dbReference type="SAM" id="SignalP"/>
    </source>
</evidence>
<protein>
    <submittedName>
        <fullName evidence="5">Cellobiose dehydrogenase</fullName>
    </submittedName>
</protein>
<dbReference type="EMBL" id="AZGY01000005">
    <property type="protein sequence ID" value="KZZ98737.1"/>
    <property type="molecule type" value="Genomic_DNA"/>
</dbReference>
<dbReference type="AlphaFoldDB" id="A0A168EFC1"/>
<feature type="binding site" evidence="2">
    <location>
        <begin position="543"/>
        <end position="544"/>
    </location>
    <ligand>
        <name>FAD</name>
        <dbReference type="ChEBI" id="CHEBI:57692"/>
    </ligand>
</feature>